<feature type="transmembrane region" description="Helical" evidence="2">
    <location>
        <begin position="101"/>
        <end position="119"/>
    </location>
</feature>
<evidence type="ECO:0000256" key="2">
    <source>
        <dbReference type="SAM" id="Phobius"/>
    </source>
</evidence>
<keyword evidence="2" id="KW-0472">Membrane</keyword>
<dbReference type="EMBL" id="CP048287">
    <property type="protein sequence ID" value="QHW35454.1"/>
    <property type="molecule type" value="Genomic_DNA"/>
</dbReference>
<geneLocation type="plasmid" evidence="3 4">
    <name>unnamed1</name>
</geneLocation>
<keyword evidence="3" id="KW-0614">Plasmid</keyword>
<accession>A0A6C0PA52</accession>
<name>A0A6C0PA52_9BACL</name>
<keyword evidence="2" id="KW-1133">Transmembrane helix</keyword>
<proteinExistence type="predicted"/>
<evidence type="ECO:0000313" key="4">
    <source>
        <dbReference type="Proteomes" id="UP000479114"/>
    </source>
</evidence>
<feature type="transmembrane region" description="Helical" evidence="2">
    <location>
        <begin position="7"/>
        <end position="25"/>
    </location>
</feature>
<feature type="region of interest" description="Disordered" evidence="1">
    <location>
        <begin position="33"/>
        <end position="58"/>
    </location>
</feature>
<gene>
    <name evidence="3" type="ORF">GZH47_31650</name>
</gene>
<dbReference type="AlphaFoldDB" id="A0A6C0PA52"/>
<organism evidence="3 4">
    <name type="scientific">Paenibacillus rhizovicinus</name>
    <dbReference type="NCBI Taxonomy" id="2704463"/>
    <lineage>
        <taxon>Bacteria</taxon>
        <taxon>Bacillati</taxon>
        <taxon>Bacillota</taxon>
        <taxon>Bacilli</taxon>
        <taxon>Bacillales</taxon>
        <taxon>Paenibacillaceae</taxon>
        <taxon>Paenibacillus</taxon>
    </lineage>
</organism>
<sequence>MSKNRKVILASVGVLLALIVAVLMIRDPAPKVKQATPPKIETPAPTQKPAPVTTDKDMDDSHQVVAGIIDDASNVVSEKAPGVWKRMVDYWNWLMEFDAKYAIILIVVGVVVVGVIVNGNNASKGKRKQH</sequence>
<keyword evidence="2" id="KW-0812">Transmembrane</keyword>
<protein>
    <submittedName>
        <fullName evidence="3">Uncharacterized protein</fullName>
    </submittedName>
</protein>
<dbReference type="RefSeq" id="WP_162645600.1">
    <property type="nucleotide sequence ID" value="NZ_CP048287.1"/>
</dbReference>
<dbReference type="Proteomes" id="UP000479114">
    <property type="component" value="Plasmid unnamed1"/>
</dbReference>
<dbReference type="KEGG" id="prz:GZH47_31650"/>
<keyword evidence="4" id="KW-1185">Reference proteome</keyword>
<evidence type="ECO:0000313" key="3">
    <source>
        <dbReference type="EMBL" id="QHW35454.1"/>
    </source>
</evidence>
<reference evidence="3 4" key="1">
    <citation type="submission" date="2020-02" db="EMBL/GenBank/DDBJ databases">
        <title>Paenibacillus sp. nov., isolated from rhizosphere soil of tomato.</title>
        <authorList>
            <person name="Weon H.-Y."/>
            <person name="Lee S.A."/>
        </authorList>
    </citation>
    <scope>NUCLEOTIDE SEQUENCE [LARGE SCALE GENOMIC DNA]</scope>
    <source>
        <strain evidence="3 4">14171R-81</strain>
        <plasmid evidence="3 4">unnamed1</plasmid>
    </source>
</reference>
<evidence type="ECO:0000256" key="1">
    <source>
        <dbReference type="SAM" id="MobiDB-lite"/>
    </source>
</evidence>